<dbReference type="Pfam" id="PF22638">
    <property type="entry name" value="FlgK_D1"/>
    <property type="match status" value="1"/>
</dbReference>
<evidence type="ECO:0000256" key="1">
    <source>
        <dbReference type="ARBA" id="ARBA00004365"/>
    </source>
</evidence>
<sequence>MTISSAIQAAQSGLRITSQKADIVAANVSNSTTAGYVRRSLIVSENIIAGQSSGVRSVGVARAGNEALSTERRSIGSDLSQADLFAATWNTISTRVGSTADGASLFGLFSNFESALSNLAVSPESGSDMTATLQAAVSLVNEFNALSDFATSLRADADNEIAIGVDTVNSALKGIEEINAKLAKIDQSSGQAAALMDERGRLLDQIAEYMPIQTVPRQSGGIDIVTQEGVYLLQSTARQIEFSPSTAFGPTQTLAGGGLSGMTVDGISITPGTSSYGAVSSGMFGALFTLRDTDLPAFSDQLDTLAGDLITRLSDDSIDPTKTPGTQGLFVDSDGSGDPGLAGRLALNPAIDPAQGGNMWRLRDGIGATSEGASGDTTILQNMLDAITNVSPMNSGGFQGSYSSSELLAQFASMNGQKRVSHEAILSSTASQYTIMAEAEVSETGVDVDQQMQDLLIIEQAYAANARVIEIASNMIDRLMEI</sequence>
<feature type="domain" description="Flagellar basal-body/hook protein C-terminal" evidence="7">
    <location>
        <begin position="443"/>
        <end position="481"/>
    </location>
</feature>
<evidence type="ECO:0000313" key="10">
    <source>
        <dbReference type="Proteomes" id="UP000024816"/>
    </source>
</evidence>
<dbReference type="SUPFAM" id="SSF64518">
    <property type="entry name" value="Phase 1 flagellin"/>
    <property type="match status" value="1"/>
</dbReference>
<evidence type="ECO:0000256" key="4">
    <source>
        <dbReference type="ARBA" id="ARBA00016244"/>
    </source>
</evidence>
<feature type="domain" description="Flagellar hook-associated protein FlgK helical" evidence="8">
    <location>
        <begin position="102"/>
        <end position="312"/>
    </location>
</feature>
<dbReference type="eggNOG" id="COG1256">
    <property type="taxonomic scope" value="Bacteria"/>
</dbReference>
<comment type="subcellular location">
    <subcellularLocation>
        <location evidence="1">Bacterial flagellum</location>
    </subcellularLocation>
    <subcellularLocation>
        <location evidence="2">Secreted</location>
    </subcellularLocation>
</comment>
<evidence type="ECO:0000256" key="5">
    <source>
        <dbReference type="ARBA" id="ARBA00022525"/>
    </source>
</evidence>
<keyword evidence="9" id="KW-0969">Cilium</keyword>
<name>A0A059FA33_9PROT</name>
<dbReference type="GO" id="GO:0009424">
    <property type="term" value="C:bacterial-type flagellum hook"/>
    <property type="evidence" value="ECO:0007669"/>
    <property type="project" value="InterPro"/>
</dbReference>
<organism evidence="9 10">
    <name type="scientific">Hyphomonas jannaschiana VP2</name>
    <dbReference type="NCBI Taxonomy" id="1280952"/>
    <lineage>
        <taxon>Bacteria</taxon>
        <taxon>Pseudomonadati</taxon>
        <taxon>Pseudomonadota</taxon>
        <taxon>Alphaproteobacteria</taxon>
        <taxon>Hyphomonadales</taxon>
        <taxon>Hyphomonadaceae</taxon>
        <taxon>Hyphomonas</taxon>
    </lineage>
</organism>
<dbReference type="EMBL" id="ARYJ01000008">
    <property type="protein sequence ID" value="KCZ87457.1"/>
    <property type="molecule type" value="Genomic_DNA"/>
</dbReference>
<dbReference type="GO" id="GO:0005198">
    <property type="term" value="F:structural molecule activity"/>
    <property type="evidence" value="ECO:0007669"/>
    <property type="project" value="InterPro"/>
</dbReference>
<dbReference type="Pfam" id="PF06429">
    <property type="entry name" value="Flg_bbr_C"/>
    <property type="match status" value="1"/>
</dbReference>
<evidence type="ECO:0000256" key="6">
    <source>
        <dbReference type="ARBA" id="ARBA00023143"/>
    </source>
</evidence>
<proteinExistence type="inferred from homology"/>
<comment type="similarity">
    <text evidence="3">Belongs to the flagella basal body rod proteins family.</text>
</comment>
<accession>A0A059FA33</accession>
<dbReference type="GO" id="GO:0005576">
    <property type="term" value="C:extracellular region"/>
    <property type="evidence" value="ECO:0007669"/>
    <property type="project" value="UniProtKB-SubCell"/>
</dbReference>
<dbReference type="OrthoDB" id="7181295at2"/>
<dbReference type="RefSeq" id="WP_035582987.1">
    <property type="nucleotide sequence ID" value="NZ_ARYJ01000008.1"/>
</dbReference>
<dbReference type="InterPro" id="IPR010930">
    <property type="entry name" value="Flg_bb/hook_C_dom"/>
</dbReference>
<gene>
    <name evidence="9" type="primary">flgK</name>
    <name evidence="9" type="ORF">HJA_12995</name>
</gene>
<evidence type="ECO:0000259" key="7">
    <source>
        <dbReference type="Pfam" id="PF06429"/>
    </source>
</evidence>
<keyword evidence="5" id="KW-0964">Secreted</keyword>
<keyword evidence="6" id="KW-0975">Bacterial flagellum</keyword>
<protein>
    <recommendedName>
        <fullName evidence="4">Flagellar hook-associated protein 1</fullName>
    </recommendedName>
</protein>
<dbReference type="Proteomes" id="UP000024816">
    <property type="component" value="Unassembled WGS sequence"/>
</dbReference>
<keyword evidence="9" id="KW-0966">Cell projection</keyword>
<evidence type="ECO:0000256" key="2">
    <source>
        <dbReference type="ARBA" id="ARBA00004613"/>
    </source>
</evidence>
<dbReference type="STRING" id="1280952.HJA_12995"/>
<dbReference type="InterPro" id="IPR053927">
    <property type="entry name" value="FlgK_helical"/>
</dbReference>
<dbReference type="InterPro" id="IPR002371">
    <property type="entry name" value="FlgK"/>
</dbReference>
<keyword evidence="10" id="KW-1185">Reference proteome</keyword>
<dbReference type="GO" id="GO:0044780">
    <property type="term" value="P:bacterial-type flagellum assembly"/>
    <property type="evidence" value="ECO:0007669"/>
    <property type="project" value="InterPro"/>
</dbReference>
<dbReference type="PANTHER" id="PTHR30033:SF1">
    <property type="entry name" value="FLAGELLAR HOOK-ASSOCIATED PROTEIN 1"/>
    <property type="match status" value="1"/>
</dbReference>
<dbReference type="PATRIC" id="fig|1280952.3.peg.2599"/>
<dbReference type="AlphaFoldDB" id="A0A059FA33"/>
<dbReference type="NCBIfam" id="TIGR02492">
    <property type="entry name" value="flgK_ends"/>
    <property type="match status" value="1"/>
</dbReference>
<keyword evidence="9" id="KW-0282">Flagellum</keyword>
<evidence type="ECO:0000259" key="8">
    <source>
        <dbReference type="Pfam" id="PF22638"/>
    </source>
</evidence>
<evidence type="ECO:0000256" key="3">
    <source>
        <dbReference type="ARBA" id="ARBA00009677"/>
    </source>
</evidence>
<reference evidence="9 10" key="1">
    <citation type="journal article" date="2014" name="Antonie Van Leeuwenhoek">
        <title>Hyphomonas beringensis sp. nov. and Hyphomonas chukchiensis sp. nov., isolated from surface seawater of the Bering Sea and Chukchi Sea.</title>
        <authorList>
            <person name="Li C."/>
            <person name="Lai Q."/>
            <person name="Li G."/>
            <person name="Dong C."/>
            <person name="Wang J."/>
            <person name="Liao Y."/>
            <person name="Shao Z."/>
        </authorList>
    </citation>
    <scope>NUCLEOTIDE SEQUENCE [LARGE SCALE GENOMIC DNA]</scope>
    <source>
        <strain evidence="9 10">VP2</strain>
    </source>
</reference>
<dbReference type="PANTHER" id="PTHR30033">
    <property type="entry name" value="FLAGELLAR HOOK-ASSOCIATED PROTEIN 1"/>
    <property type="match status" value="1"/>
</dbReference>
<comment type="caution">
    <text evidence="9">The sequence shown here is derived from an EMBL/GenBank/DDBJ whole genome shotgun (WGS) entry which is preliminary data.</text>
</comment>
<evidence type="ECO:0000313" key="9">
    <source>
        <dbReference type="EMBL" id="KCZ87457.1"/>
    </source>
</evidence>